<dbReference type="Proteomes" id="UP000266340">
    <property type="component" value="Unassembled WGS sequence"/>
</dbReference>
<evidence type="ECO:0008006" key="3">
    <source>
        <dbReference type="Google" id="ProtNLM"/>
    </source>
</evidence>
<dbReference type="RefSeq" id="WP_119151803.1">
    <property type="nucleotide sequence ID" value="NZ_JBHSOV010000032.1"/>
</dbReference>
<reference evidence="1 2" key="1">
    <citation type="submission" date="2018-09" db="EMBL/GenBank/DDBJ databases">
        <title>Cohnella cavernae sp. nov., isolated from a karst cave.</title>
        <authorList>
            <person name="Zhu H."/>
        </authorList>
    </citation>
    <scope>NUCLEOTIDE SEQUENCE [LARGE SCALE GENOMIC DNA]</scope>
    <source>
        <strain evidence="1 2">K2E09-144</strain>
    </source>
</reference>
<gene>
    <name evidence="1" type="ORF">D3H35_24685</name>
</gene>
<dbReference type="AlphaFoldDB" id="A0A398CGC7"/>
<dbReference type="Gene3D" id="3.30.565.10">
    <property type="entry name" value="Histidine kinase-like ATPase, C-terminal domain"/>
    <property type="match status" value="1"/>
</dbReference>
<evidence type="ECO:0000313" key="2">
    <source>
        <dbReference type="Proteomes" id="UP000266340"/>
    </source>
</evidence>
<dbReference type="Pfam" id="PF13589">
    <property type="entry name" value="HATPase_c_3"/>
    <property type="match status" value="1"/>
</dbReference>
<organism evidence="1 2">
    <name type="scientific">Cohnella faecalis</name>
    <dbReference type="NCBI Taxonomy" id="2315694"/>
    <lineage>
        <taxon>Bacteria</taxon>
        <taxon>Bacillati</taxon>
        <taxon>Bacillota</taxon>
        <taxon>Bacilli</taxon>
        <taxon>Bacillales</taxon>
        <taxon>Paenibacillaceae</taxon>
        <taxon>Cohnella</taxon>
    </lineage>
</organism>
<dbReference type="OrthoDB" id="8765545at2"/>
<dbReference type="InterPro" id="IPR036890">
    <property type="entry name" value="HATPase_C_sf"/>
</dbReference>
<accession>A0A398CGC7</accession>
<proteinExistence type="predicted"/>
<evidence type="ECO:0000313" key="1">
    <source>
        <dbReference type="EMBL" id="RIE01550.1"/>
    </source>
</evidence>
<dbReference type="SUPFAM" id="SSF55874">
    <property type="entry name" value="ATPase domain of HSP90 chaperone/DNA topoisomerase II/histidine kinase"/>
    <property type="match status" value="1"/>
</dbReference>
<name>A0A398CGC7_9BACL</name>
<sequence>MAVQSNLEVQITNDHIGKLLKFQPLRALSELIWNALDADATEIDIDFERNALDGLEHIIIKDNGHGIDFNLVDEHFGKLGDSHKVKDKVSPKGRKYHGKLGQGRYSGFVLGRRVEWVSLIKKEEELYEFAISGHDSNLKLFSKTEPSRTNGQNSGVIVSITDLINESADKIADKLGLIQNLTMIFAPYLLAYKDISIRVEGFKLEPAKQIINTYEFPLFAHNEEQLPVRGTLKIIEWKSSKHKNLYLCGQTGIVFEEEPSGFRSSSFSHSAYLLSNIVDDLWETNQIDVRTLNPDYNTLRELTDLTLRDLYRQKMASEASNEIKKIKKENIYPYKGEAQTVVEEAERQVFDICAVKLNQYLPDFSKAEKGAREFTYRLMKEALQSNPDSLQTILRELLKLPTEQQDELAAILEKTSLESIINTTNLISNRILFLNGLEQILFSDQYRKRLKERSQLHKILLRELWLFGEQYVYGYDDISLKNVLKKHLSILGREELAKEIDFKSITSLDDIPDIGLYRQYKYGRDDCYENLVIELKRPKCVIGTEEISQVRRYAHAIEKNNNFDKAKTKWKIVLLGTDLDEDARLESSQGDRAPGLIYKSKTGNMEVWLKEWNEIIQEAKGKHQFLKEKLELEVKDNEEGLNYLRMKYKEYIPD</sequence>
<dbReference type="EMBL" id="QXJM01000040">
    <property type="protein sequence ID" value="RIE01550.1"/>
    <property type="molecule type" value="Genomic_DNA"/>
</dbReference>
<comment type="caution">
    <text evidence="1">The sequence shown here is derived from an EMBL/GenBank/DDBJ whole genome shotgun (WGS) entry which is preliminary data.</text>
</comment>
<protein>
    <recommendedName>
        <fullName evidence="3">ATP-binding protein</fullName>
    </recommendedName>
</protein>
<keyword evidence="2" id="KW-1185">Reference proteome</keyword>